<dbReference type="InterPro" id="IPR027794">
    <property type="entry name" value="tRNase_Z_dom"/>
</dbReference>
<dbReference type="Gene3D" id="3.60.15.10">
    <property type="entry name" value="Ribonuclease Z/Hydroxyacylglutathione hydrolase-like"/>
    <property type="match status" value="2"/>
</dbReference>
<evidence type="ECO:0000256" key="6">
    <source>
        <dbReference type="ARBA" id="ARBA00022722"/>
    </source>
</evidence>
<dbReference type="InterPro" id="IPR047151">
    <property type="entry name" value="RNZ2-like"/>
</dbReference>
<dbReference type="Pfam" id="PF13691">
    <property type="entry name" value="Lactamase_B_4"/>
    <property type="match status" value="1"/>
</dbReference>
<organism evidence="12 13">
    <name type="scientific">Plasmodium falciparum (isolate NF54)</name>
    <dbReference type="NCBI Taxonomy" id="5843"/>
    <lineage>
        <taxon>Eukaryota</taxon>
        <taxon>Sar</taxon>
        <taxon>Alveolata</taxon>
        <taxon>Apicomplexa</taxon>
        <taxon>Aconoidasida</taxon>
        <taxon>Haemosporida</taxon>
        <taxon>Plasmodiidae</taxon>
        <taxon>Plasmodium</taxon>
        <taxon>Plasmodium (Laverania)</taxon>
    </lineage>
</organism>
<keyword evidence="10" id="KW-0862">Zinc</keyword>
<keyword evidence="8" id="KW-0255">Endonuclease</keyword>
<evidence type="ECO:0000256" key="2">
    <source>
        <dbReference type="ARBA" id="ARBA00001947"/>
    </source>
</evidence>
<keyword evidence="6" id="KW-0540">Nuclease</keyword>
<dbReference type="GO" id="GO:1990180">
    <property type="term" value="P:mitochondrial tRNA 3'-end processing"/>
    <property type="evidence" value="ECO:0007669"/>
    <property type="project" value="TreeGrafter"/>
</dbReference>
<evidence type="ECO:0000256" key="1">
    <source>
        <dbReference type="ARBA" id="ARBA00000402"/>
    </source>
</evidence>
<sequence>MEVFLQLIGWHRLAIPSSLRLFVNGDITLFNCGENVQRFLNEHKLHLARIKNIFFTKITPESIGGLIGLLLTIDNISDGEITIYGFHPLESIVKSFMSSFAKMKSTKIKIVQFELNESSVINLKGNVVITPILINKEKEKITENSIQQDYIINEINVNNKLILKHNNNNKDSDNINSNIYNNINNNHNNNNEVNLIVEDNKMCENIFTEQIYSNNMLKKRKLEKSLMDTTNDTDSLIMNNIKQTIVEEKKKEFQCICYLIECPQTPGKFYPEKAKKLNIPSGKYYGILKSGKSITINNRTIHPEEVCDKNIDGRKALIIDLENENDINDLINHLKNKETLYLKNLEYIFHLSNENIINNKIYKDFFLGLKNVKNVKCNLSNDSLKVCPFISSSSLNNFLSKLLPNIFLKYKADTPIYDLPYEISINEHNENDKEKEQRYNNFNNNGDMQKVLVNNIDVDHQKKEQNNTFCNNNFNINDKQQDQNNTICNNNFNINDKQQEPNCSYLIFNPLTKFILHPYHKIDICLSETISDLYPDIFNTSKISNILKENEELLKHFQKFNETQFNKMLSYPCFYFLGTGCSMPSTFRNVSGIILSIQKNFSIILDFGEGSLYQLYWMSTSWINFCSIIKSFRIIFISHAHADHHVGLYYLLYMRKYLFPSLDDPLILIPITLKKWINLFNELFFDKKLKFVYLTENLEINQQIDDENDILNIHVFKVNHINESYGIKVENKKIGSIVYSADTRPCENVKKFSKNCDILIHEATFDDELLGEAINKKHSTTKEAMDISLEVQCKTLILTHFSQRYPKVKKYFYRTNIF</sequence>
<dbReference type="GO" id="GO:0005739">
    <property type="term" value="C:mitochondrion"/>
    <property type="evidence" value="ECO:0007669"/>
    <property type="project" value="TreeGrafter"/>
</dbReference>
<protein>
    <recommendedName>
        <fullName evidence="4">ribonuclease Z</fullName>
        <ecNumber evidence="4">3.1.26.11</ecNumber>
    </recommendedName>
</protein>
<keyword evidence="13" id="KW-1185">Reference proteome</keyword>
<dbReference type="Proteomes" id="UP000030673">
    <property type="component" value="Unassembled WGS sequence"/>
</dbReference>
<evidence type="ECO:0000256" key="4">
    <source>
        <dbReference type="ARBA" id="ARBA00012477"/>
    </source>
</evidence>
<name>W7JWY6_PLAFO</name>
<evidence type="ECO:0000256" key="5">
    <source>
        <dbReference type="ARBA" id="ARBA00022694"/>
    </source>
</evidence>
<evidence type="ECO:0000256" key="8">
    <source>
        <dbReference type="ARBA" id="ARBA00022759"/>
    </source>
</evidence>
<dbReference type="PANTHER" id="PTHR12553:SF49">
    <property type="entry name" value="ZINC PHOSPHODIESTERASE ELAC PROTEIN 2"/>
    <property type="match status" value="1"/>
</dbReference>
<dbReference type="EMBL" id="KE123891">
    <property type="protein sequence ID" value="EWC85295.1"/>
    <property type="molecule type" value="Genomic_DNA"/>
</dbReference>
<dbReference type="PANTHER" id="PTHR12553">
    <property type="entry name" value="ZINC PHOSPHODIESTERASE ELAC PROTEIN 2"/>
    <property type="match status" value="1"/>
</dbReference>
<proteinExistence type="inferred from homology"/>
<comment type="similarity">
    <text evidence="3">Belongs to the RNase Z family.</text>
</comment>
<dbReference type="CDD" id="cd07718">
    <property type="entry name" value="RNaseZ_ELAC1_ELAC2-C-term-like_MBL-fold"/>
    <property type="match status" value="1"/>
</dbReference>
<comment type="catalytic activity">
    <reaction evidence="1">
        <text>Endonucleolytic cleavage of RNA, removing extra 3' nucleotides from tRNA precursor, generating 3' termini of tRNAs. A 3'-hydroxy group is left at the tRNA terminus and a 5'-phosphoryl group is left at the trailer molecule.</text>
        <dbReference type="EC" id="3.1.26.11"/>
    </reaction>
</comment>
<feature type="domain" description="tRNase Z endonuclease" evidence="11">
    <location>
        <begin position="22"/>
        <end position="65"/>
    </location>
</feature>
<gene>
    <name evidence="12" type="ORF">PFNF54_05772</name>
</gene>
<dbReference type="Pfam" id="PF23023">
    <property type="entry name" value="Anti-Pycsar_Apyc1"/>
    <property type="match status" value="1"/>
</dbReference>
<keyword evidence="9" id="KW-0378">Hydrolase</keyword>
<evidence type="ECO:0000256" key="9">
    <source>
        <dbReference type="ARBA" id="ARBA00022801"/>
    </source>
</evidence>
<comment type="cofactor">
    <cofactor evidence="2">
        <name>Zn(2+)</name>
        <dbReference type="ChEBI" id="CHEBI:29105"/>
    </cofactor>
</comment>
<dbReference type="InterPro" id="IPR036866">
    <property type="entry name" value="RibonucZ/Hydroxyglut_hydro"/>
</dbReference>
<dbReference type="GO" id="GO:0046872">
    <property type="term" value="F:metal ion binding"/>
    <property type="evidence" value="ECO:0007669"/>
    <property type="project" value="UniProtKB-KW"/>
</dbReference>
<dbReference type="FunFam" id="3.60.15.10:FF:000078">
    <property type="entry name" value="Ribonuclease Z, putative"/>
    <property type="match status" value="1"/>
</dbReference>
<evidence type="ECO:0000256" key="10">
    <source>
        <dbReference type="ARBA" id="ARBA00022833"/>
    </source>
</evidence>
<dbReference type="GO" id="GO:0042781">
    <property type="term" value="F:3'-tRNA processing endoribonuclease activity"/>
    <property type="evidence" value="ECO:0007669"/>
    <property type="project" value="UniProtKB-EC"/>
</dbReference>
<dbReference type="EC" id="3.1.26.11" evidence="4"/>
<evidence type="ECO:0000256" key="3">
    <source>
        <dbReference type="ARBA" id="ARBA00007823"/>
    </source>
</evidence>
<reference evidence="12 13" key="1">
    <citation type="submission" date="2013-02" db="EMBL/GenBank/DDBJ databases">
        <title>The Genome Sequence of Plasmodium falciparum NF54.</title>
        <authorList>
            <consortium name="The Broad Institute Genome Sequencing Platform"/>
            <consortium name="The Broad Institute Genome Sequencing Center for Infectious Disease"/>
            <person name="Neafsey D."/>
            <person name="Cheeseman I."/>
            <person name="Volkman S."/>
            <person name="Adams J."/>
            <person name="Walker B."/>
            <person name="Young S.K."/>
            <person name="Zeng Q."/>
            <person name="Gargeya S."/>
            <person name="Fitzgerald M."/>
            <person name="Haas B."/>
            <person name="Abouelleil A."/>
            <person name="Alvarado L."/>
            <person name="Arachchi H.M."/>
            <person name="Berlin A.M."/>
            <person name="Chapman S.B."/>
            <person name="Dewar J."/>
            <person name="Goldberg J."/>
            <person name="Griggs A."/>
            <person name="Gujja S."/>
            <person name="Hansen M."/>
            <person name="Howarth C."/>
            <person name="Imamovic A."/>
            <person name="Larimer J."/>
            <person name="McCowan C."/>
            <person name="Murphy C."/>
            <person name="Neiman D."/>
            <person name="Pearson M."/>
            <person name="Priest M."/>
            <person name="Roberts A."/>
            <person name="Saif S."/>
            <person name="Shea T."/>
            <person name="Sisk P."/>
            <person name="Sykes S."/>
            <person name="Wortman J."/>
            <person name="Nusbaum C."/>
            <person name="Birren B."/>
        </authorList>
    </citation>
    <scope>NUCLEOTIDE SEQUENCE [LARGE SCALE GENOMIC DNA]</scope>
    <source>
        <strain evidence="12 13">NF54</strain>
    </source>
</reference>
<evidence type="ECO:0000313" key="12">
    <source>
        <dbReference type="EMBL" id="EWC85295.1"/>
    </source>
</evidence>
<dbReference type="SUPFAM" id="SSF56281">
    <property type="entry name" value="Metallo-hydrolase/oxidoreductase"/>
    <property type="match status" value="2"/>
</dbReference>
<dbReference type="AlphaFoldDB" id="W7JWY6"/>
<keyword evidence="5" id="KW-0819">tRNA processing</keyword>
<dbReference type="OMA" id="INYICQL"/>
<accession>W7JWY6</accession>
<evidence type="ECO:0000259" key="11">
    <source>
        <dbReference type="Pfam" id="PF13691"/>
    </source>
</evidence>
<keyword evidence="7" id="KW-0479">Metal-binding</keyword>
<evidence type="ECO:0000313" key="13">
    <source>
        <dbReference type="Proteomes" id="UP000030673"/>
    </source>
</evidence>
<evidence type="ECO:0000256" key="7">
    <source>
        <dbReference type="ARBA" id="ARBA00022723"/>
    </source>
</evidence>